<keyword evidence="1" id="KW-0732">Signal</keyword>
<accession>A0A1I4NC47</accession>
<feature type="chain" id="PRO_5011544122" description="DUF2987 domain-containing protein" evidence="1">
    <location>
        <begin position="19"/>
        <end position="223"/>
    </location>
</feature>
<proteinExistence type="predicted"/>
<dbReference type="EMBL" id="FOTW01000013">
    <property type="protein sequence ID" value="SFM12860.1"/>
    <property type="molecule type" value="Genomic_DNA"/>
</dbReference>
<evidence type="ECO:0000313" key="2">
    <source>
        <dbReference type="EMBL" id="SFM12860.1"/>
    </source>
</evidence>
<dbReference type="OrthoDB" id="8750652at2"/>
<gene>
    <name evidence="2" type="ORF">SAMN02982985_02835</name>
</gene>
<protein>
    <recommendedName>
        <fullName evidence="4">DUF2987 domain-containing protein</fullName>
    </recommendedName>
</protein>
<dbReference type="RefSeq" id="WP_093388348.1">
    <property type="nucleotide sequence ID" value="NZ_FOTW01000013.1"/>
</dbReference>
<feature type="signal peptide" evidence="1">
    <location>
        <begin position="1"/>
        <end position="18"/>
    </location>
</feature>
<dbReference type="Proteomes" id="UP000199470">
    <property type="component" value="Unassembled WGS sequence"/>
</dbReference>
<evidence type="ECO:0000256" key="1">
    <source>
        <dbReference type="SAM" id="SignalP"/>
    </source>
</evidence>
<organism evidence="2 3">
    <name type="scientific">Rugamonas rubra</name>
    <dbReference type="NCBI Taxonomy" id="758825"/>
    <lineage>
        <taxon>Bacteria</taxon>
        <taxon>Pseudomonadati</taxon>
        <taxon>Pseudomonadota</taxon>
        <taxon>Betaproteobacteria</taxon>
        <taxon>Burkholderiales</taxon>
        <taxon>Oxalobacteraceae</taxon>
        <taxon>Telluria group</taxon>
        <taxon>Rugamonas</taxon>
    </lineage>
</organism>
<name>A0A1I4NC47_9BURK</name>
<keyword evidence="3" id="KW-1185">Reference proteome</keyword>
<reference evidence="2 3" key="1">
    <citation type="submission" date="2016-10" db="EMBL/GenBank/DDBJ databases">
        <authorList>
            <person name="de Groot N.N."/>
        </authorList>
    </citation>
    <scope>NUCLEOTIDE SEQUENCE [LARGE SCALE GENOMIC DNA]</scope>
    <source>
        <strain evidence="2 3">ATCC 43154</strain>
    </source>
</reference>
<sequence>MKKLALLALLPLSFSALATEEREWIPYKKLLEVTKFDKFYALPAAERDKVAVYITFAPNNKTIKPADMALTVVHSGGRTALPVTADGRLSMVPVAKWIGEDAKIWTQMPKGEKAAIGFGMNAVLPEGQQWGYASAMGSVPQANAAIKQVAGALSLFAPSIKSVVFKFAKPAQLKIQAHDGVKQYSSDARNEIWLKPDDALLKENPLMVASERPREVELETDTK</sequence>
<evidence type="ECO:0000313" key="3">
    <source>
        <dbReference type="Proteomes" id="UP000199470"/>
    </source>
</evidence>
<dbReference type="AlphaFoldDB" id="A0A1I4NC47"/>
<evidence type="ECO:0008006" key="4">
    <source>
        <dbReference type="Google" id="ProtNLM"/>
    </source>
</evidence>